<dbReference type="Proteomes" id="UP000035017">
    <property type="component" value="Unassembled WGS sequence"/>
</dbReference>
<reference evidence="1 2" key="1">
    <citation type="submission" date="2014-12" db="EMBL/GenBank/DDBJ databases">
        <title>16Stimator: statistical estimation of ribosomal gene copy numbers from draft genome assemblies.</title>
        <authorList>
            <person name="Perisin M.A."/>
            <person name="Vetter M."/>
            <person name="Gilbert J.A."/>
            <person name="Bergelson J."/>
        </authorList>
    </citation>
    <scope>NUCLEOTIDE SEQUENCE [LARGE SCALE GENOMIC DNA]</scope>
    <source>
        <strain evidence="1 2">MEJ076</strain>
    </source>
</reference>
<evidence type="ECO:0000313" key="1">
    <source>
        <dbReference type="EMBL" id="KIP97613.1"/>
    </source>
</evidence>
<dbReference type="EMBL" id="JXQV01000054">
    <property type="protein sequence ID" value="KIP97613.1"/>
    <property type="molecule type" value="Genomic_DNA"/>
</dbReference>
<dbReference type="AlphaFoldDB" id="A0A0D0JQI5"/>
<name>A0A0D0JQI5_AGRTU</name>
<gene>
    <name evidence="1" type="ORF">RU07_23650</name>
</gene>
<comment type="caution">
    <text evidence="1">The sequence shown here is derived from an EMBL/GenBank/DDBJ whole genome shotgun (WGS) entry which is preliminary data.</text>
</comment>
<protein>
    <submittedName>
        <fullName evidence="1">Uncharacterized protein</fullName>
    </submittedName>
</protein>
<proteinExistence type="predicted"/>
<organism evidence="1 2">
    <name type="scientific">Agrobacterium tumefaciens</name>
    <dbReference type="NCBI Taxonomy" id="358"/>
    <lineage>
        <taxon>Bacteria</taxon>
        <taxon>Pseudomonadati</taxon>
        <taxon>Pseudomonadota</taxon>
        <taxon>Alphaproteobacteria</taxon>
        <taxon>Hyphomicrobiales</taxon>
        <taxon>Rhizobiaceae</taxon>
        <taxon>Rhizobium/Agrobacterium group</taxon>
        <taxon>Agrobacterium</taxon>
        <taxon>Agrobacterium tumefaciens complex</taxon>
    </lineage>
</organism>
<accession>A0A0D0JQI5</accession>
<sequence>MRLYEAGAEDVPGDDISWNADMAPAIMVALNMGYMRYRERRGIRHFYLTSAGYSKIGIPPFSASRYFLQTIRRLLGINSGL</sequence>
<evidence type="ECO:0000313" key="2">
    <source>
        <dbReference type="Proteomes" id="UP000035017"/>
    </source>
</evidence>